<name>A0AAW1UW39_9CUCU</name>
<proteinExistence type="predicted"/>
<evidence type="ECO:0000313" key="2">
    <source>
        <dbReference type="EMBL" id="KAK9885114.1"/>
    </source>
</evidence>
<gene>
    <name evidence="2" type="ORF">WA026_009337</name>
</gene>
<reference evidence="2 3" key="1">
    <citation type="submission" date="2023-03" db="EMBL/GenBank/DDBJ databases">
        <title>Genome insight into feeding habits of ladybird beetles.</title>
        <authorList>
            <person name="Li H.-S."/>
            <person name="Huang Y.-H."/>
            <person name="Pang H."/>
        </authorList>
    </citation>
    <scope>NUCLEOTIDE SEQUENCE [LARGE SCALE GENOMIC DNA]</scope>
    <source>
        <strain evidence="2">SYSU_2023b</strain>
        <tissue evidence="2">Whole body</tissue>
    </source>
</reference>
<keyword evidence="3" id="KW-1185">Reference proteome</keyword>
<protein>
    <submittedName>
        <fullName evidence="2">Uncharacterized protein</fullName>
    </submittedName>
</protein>
<organism evidence="2 3">
    <name type="scientific">Henosepilachna vigintioctopunctata</name>
    <dbReference type="NCBI Taxonomy" id="420089"/>
    <lineage>
        <taxon>Eukaryota</taxon>
        <taxon>Metazoa</taxon>
        <taxon>Ecdysozoa</taxon>
        <taxon>Arthropoda</taxon>
        <taxon>Hexapoda</taxon>
        <taxon>Insecta</taxon>
        <taxon>Pterygota</taxon>
        <taxon>Neoptera</taxon>
        <taxon>Endopterygota</taxon>
        <taxon>Coleoptera</taxon>
        <taxon>Polyphaga</taxon>
        <taxon>Cucujiformia</taxon>
        <taxon>Coccinelloidea</taxon>
        <taxon>Coccinellidae</taxon>
        <taxon>Epilachninae</taxon>
        <taxon>Epilachnini</taxon>
        <taxon>Henosepilachna</taxon>
    </lineage>
</organism>
<sequence length="131" mass="14805">MKTGESISVEDFVEDDENLKTTHSTGQNPVQDSESSDSSDLDGYVLVTVYGKIKTSFRCYISKVADLDDHGFVEKFLKSVPQINKITITEEEFLVSRNHAILKLFSAVSSSSARFKDRLFFKDDLSDFTIY</sequence>
<feature type="compositionally biased region" description="Polar residues" evidence="1">
    <location>
        <begin position="21"/>
        <end position="31"/>
    </location>
</feature>
<evidence type="ECO:0000256" key="1">
    <source>
        <dbReference type="SAM" id="MobiDB-lite"/>
    </source>
</evidence>
<evidence type="ECO:0000313" key="3">
    <source>
        <dbReference type="Proteomes" id="UP001431783"/>
    </source>
</evidence>
<dbReference type="EMBL" id="JARQZJ010000094">
    <property type="protein sequence ID" value="KAK9885114.1"/>
    <property type="molecule type" value="Genomic_DNA"/>
</dbReference>
<comment type="caution">
    <text evidence="2">The sequence shown here is derived from an EMBL/GenBank/DDBJ whole genome shotgun (WGS) entry which is preliminary data.</text>
</comment>
<dbReference type="Proteomes" id="UP001431783">
    <property type="component" value="Unassembled WGS sequence"/>
</dbReference>
<accession>A0AAW1UW39</accession>
<feature type="region of interest" description="Disordered" evidence="1">
    <location>
        <begin position="1"/>
        <end position="40"/>
    </location>
</feature>
<dbReference type="AlphaFoldDB" id="A0AAW1UW39"/>